<comment type="caution">
    <text evidence="2">The sequence shown here is derived from an EMBL/GenBank/DDBJ whole genome shotgun (WGS) entry which is preliminary data.</text>
</comment>
<sequence>MYKRLLASEFLKIKRRWVWFLVVLGPIGVLILQGLNFGLRYDYLTNLYKDDLWGGFLRTVQLFLTPVIILGSTIIASMVANVDHQSTSWKHLVSLPIRKRHIVGTKFIVSVLLLSVSCILLSIGSTLLGIGLNFGTDFPWTEVIKTSFYPFLAALPILAIQLWISVIQQNQGLAITVGIIGMIIGLFGPLLPDWFLWTWPSLMNETGNQLTNVYLGILVGLILFILLTIHFVRKDVEK</sequence>
<evidence type="ECO:0000313" key="3">
    <source>
        <dbReference type="Proteomes" id="UP000605259"/>
    </source>
</evidence>
<reference evidence="2" key="2">
    <citation type="submission" date="2020-09" db="EMBL/GenBank/DDBJ databases">
        <authorList>
            <person name="Sun Q."/>
            <person name="Zhou Y."/>
        </authorList>
    </citation>
    <scope>NUCLEOTIDE SEQUENCE</scope>
    <source>
        <strain evidence="2">CGMCC 1.12698</strain>
    </source>
</reference>
<dbReference type="Proteomes" id="UP000605259">
    <property type="component" value="Unassembled WGS sequence"/>
</dbReference>
<organism evidence="2 3">
    <name type="scientific">Priestia taiwanensis</name>
    <dbReference type="NCBI Taxonomy" id="1347902"/>
    <lineage>
        <taxon>Bacteria</taxon>
        <taxon>Bacillati</taxon>
        <taxon>Bacillota</taxon>
        <taxon>Bacilli</taxon>
        <taxon>Bacillales</taxon>
        <taxon>Bacillaceae</taxon>
        <taxon>Priestia</taxon>
    </lineage>
</organism>
<evidence type="ECO:0008006" key="4">
    <source>
        <dbReference type="Google" id="ProtNLM"/>
    </source>
</evidence>
<gene>
    <name evidence="2" type="ORF">GCM10007140_36110</name>
</gene>
<evidence type="ECO:0000313" key="2">
    <source>
        <dbReference type="EMBL" id="GGE83351.1"/>
    </source>
</evidence>
<dbReference type="Pfam" id="PF12730">
    <property type="entry name" value="ABC2_membrane_4"/>
    <property type="match status" value="1"/>
</dbReference>
<feature type="transmembrane region" description="Helical" evidence="1">
    <location>
        <begin position="103"/>
        <end position="128"/>
    </location>
</feature>
<dbReference type="EMBL" id="BMFK01000006">
    <property type="protein sequence ID" value="GGE83351.1"/>
    <property type="molecule type" value="Genomic_DNA"/>
</dbReference>
<dbReference type="CDD" id="cd21809">
    <property type="entry name" value="ABC-2_lan_permease-like"/>
    <property type="match status" value="1"/>
</dbReference>
<name>A0A917AXK1_9BACI</name>
<proteinExistence type="predicted"/>
<accession>A0A917AXK1</accession>
<dbReference type="AlphaFoldDB" id="A0A917AXK1"/>
<feature type="transmembrane region" description="Helical" evidence="1">
    <location>
        <begin position="148"/>
        <end position="166"/>
    </location>
</feature>
<feature type="transmembrane region" description="Helical" evidence="1">
    <location>
        <begin position="59"/>
        <end position="82"/>
    </location>
</feature>
<feature type="transmembrane region" description="Helical" evidence="1">
    <location>
        <begin position="20"/>
        <end position="39"/>
    </location>
</feature>
<protein>
    <recommendedName>
        <fullName evidence="4">Permease</fullName>
    </recommendedName>
</protein>
<reference evidence="2" key="1">
    <citation type="journal article" date="2014" name="Int. J. Syst. Evol. Microbiol.">
        <title>Complete genome sequence of Corynebacterium casei LMG S-19264T (=DSM 44701T), isolated from a smear-ripened cheese.</title>
        <authorList>
            <consortium name="US DOE Joint Genome Institute (JGI-PGF)"/>
            <person name="Walter F."/>
            <person name="Albersmeier A."/>
            <person name="Kalinowski J."/>
            <person name="Ruckert C."/>
        </authorList>
    </citation>
    <scope>NUCLEOTIDE SEQUENCE</scope>
    <source>
        <strain evidence="2">CGMCC 1.12698</strain>
    </source>
</reference>
<evidence type="ECO:0000256" key="1">
    <source>
        <dbReference type="SAM" id="Phobius"/>
    </source>
</evidence>
<feature type="transmembrane region" description="Helical" evidence="1">
    <location>
        <begin position="211"/>
        <end position="232"/>
    </location>
</feature>
<keyword evidence="1" id="KW-1133">Transmembrane helix</keyword>
<keyword evidence="1" id="KW-0472">Membrane</keyword>
<dbReference type="RefSeq" id="WP_188389907.1">
    <property type="nucleotide sequence ID" value="NZ_BMFK01000006.1"/>
</dbReference>
<keyword evidence="3" id="KW-1185">Reference proteome</keyword>
<feature type="transmembrane region" description="Helical" evidence="1">
    <location>
        <begin position="173"/>
        <end position="191"/>
    </location>
</feature>
<keyword evidence="1" id="KW-0812">Transmembrane</keyword>